<dbReference type="AlphaFoldDB" id="T1U8X4"/>
<dbReference type="Proteomes" id="UP000015920">
    <property type="component" value="Chromosome"/>
</dbReference>
<organism evidence="1 2">
    <name type="scientific">Helicobacter pylori SouthAfrica20</name>
    <dbReference type="NCBI Taxonomy" id="1352356"/>
    <lineage>
        <taxon>Bacteria</taxon>
        <taxon>Pseudomonadati</taxon>
        <taxon>Campylobacterota</taxon>
        <taxon>Epsilonproteobacteria</taxon>
        <taxon>Campylobacterales</taxon>
        <taxon>Helicobacteraceae</taxon>
        <taxon>Helicobacter</taxon>
    </lineage>
</organism>
<name>T1U8X4_HELPX</name>
<accession>T1U8X4</accession>
<reference evidence="1 2" key="1">
    <citation type="journal article" date="2013" name="Genome Announc.">
        <title>Genome Sequences of Three hpAfrica2 Strains of Helicobacter pylori.</title>
        <authorList>
            <person name="Duncan S.S."/>
            <person name="Bertoli M.T."/>
            <person name="Kersulyte D."/>
            <person name="Valk P.L."/>
            <person name="Tamma S."/>
            <person name="Segal I."/>
            <person name="McClain M.S."/>
            <person name="Cover T.L."/>
            <person name="Berg D.E."/>
        </authorList>
    </citation>
    <scope>NUCLEOTIDE SEQUENCE [LARGE SCALE GENOMIC DNA]</scope>
    <source>
        <strain evidence="1">SouthAfrica20</strain>
    </source>
</reference>
<sequence>MFLVKQRVFQLFDFLRRYSFYGLMNRLVKILCYNHSLIGIKLIKGVQ</sequence>
<evidence type="ECO:0000313" key="1">
    <source>
        <dbReference type="EMBL" id="AGT73377.1"/>
    </source>
</evidence>
<proteinExistence type="predicted"/>
<dbReference type="KEGG" id="hpys:HPSA20_0134"/>
<gene>
    <name evidence="1" type="ORF">HPSA20_0134</name>
</gene>
<protein>
    <submittedName>
        <fullName evidence="1">Uncharacterized protein</fullName>
    </submittedName>
</protein>
<dbReference type="PATRIC" id="fig|1352356.3.peg.125"/>
<evidence type="ECO:0000313" key="2">
    <source>
        <dbReference type="Proteomes" id="UP000015920"/>
    </source>
</evidence>
<dbReference type="HOGENOM" id="CLU_3168912_0_0_7"/>
<dbReference type="EMBL" id="CP006691">
    <property type="protein sequence ID" value="AGT73377.1"/>
    <property type="molecule type" value="Genomic_DNA"/>
</dbReference>